<sequence length="254" mass="29457">MLCYVTESETILNLLFRTVPSAATLGVTAHDTKYKILNFTIKQIHFDQSMEKFITKREYNVYMGIWLKHQTNFFLTSDRDFYKNYTSFSLPVNLYPNGHDLRGVVKLLPGEIDVYRVTMAASAHDKLVSHGSACHTDRIAMASDKICFFKCGILYPEKDSLFIEFHRAFLIEQDYPWNLCSYRFIFLSEVVALLKLKAPKYAATPFIDKADNIQPAQEFDRFVTISSTNAGDRMIMRTKCEENCSKYRICFFLT</sequence>
<name>A0A915IRD4_ROMCU</name>
<proteinExistence type="predicted"/>
<reference evidence="2" key="1">
    <citation type="submission" date="2022-11" db="UniProtKB">
        <authorList>
            <consortium name="WormBaseParasite"/>
        </authorList>
    </citation>
    <scope>IDENTIFICATION</scope>
</reference>
<dbReference type="Proteomes" id="UP000887565">
    <property type="component" value="Unplaced"/>
</dbReference>
<dbReference type="WBParaSite" id="nRc.2.0.1.t15959-RA">
    <property type="protein sequence ID" value="nRc.2.0.1.t15959-RA"/>
    <property type="gene ID" value="nRc.2.0.1.g15959"/>
</dbReference>
<organism evidence="1 2">
    <name type="scientific">Romanomermis culicivorax</name>
    <name type="common">Nematode worm</name>
    <dbReference type="NCBI Taxonomy" id="13658"/>
    <lineage>
        <taxon>Eukaryota</taxon>
        <taxon>Metazoa</taxon>
        <taxon>Ecdysozoa</taxon>
        <taxon>Nematoda</taxon>
        <taxon>Enoplea</taxon>
        <taxon>Dorylaimia</taxon>
        <taxon>Mermithida</taxon>
        <taxon>Mermithoidea</taxon>
        <taxon>Mermithidae</taxon>
        <taxon>Romanomermis</taxon>
    </lineage>
</organism>
<protein>
    <submittedName>
        <fullName evidence="2">Uncharacterized protein</fullName>
    </submittedName>
</protein>
<evidence type="ECO:0000313" key="1">
    <source>
        <dbReference type="Proteomes" id="UP000887565"/>
    </source>
</evidence>
<evidence type="ECO:0000313" key="2">
    <source>
        <dbReference type="WBParaSite" id="nRc.2.0.1.t15959-RA"/>
    </source>
</evidence>
<dbReference type="AlphaFoldDB" id="A0A915IRD4"/>
<accession>A0A915IRD4</accession>
<keyword evidence="1" id="KW-1185">Reference proteome</keyword>